<evidence type="ECO:0000256" key="1">
    <source>
        <dbReference type="ARBA" id="ARBA00004651"/>
    </source>
</evidence>
<feature type="transmembrane region" description="Helical" evidence="7">
    <location>
        <begin position="151"/>
        <end position="173"/>
    </location>
</feature>
<keyword evidence="10" id="KW-1185">Reference proteome</keyword>
<evidence type="ECO:0000256" key="7">
    <source>
        <dbReference type="RuleBase" id="RU363032"/>
    </source>
</evidence>
<proteinExistence type="inferred from homology"/>
<reference evidence="10" key="1">
    <citation type="submission" date="2019-09" db="EMBL/GenBank/DDBJ databases">
        <title>Mumia zhuanghuii sp. nov. isolated from the intestinal contents of plateau pika (Ochotona curzoniae) in the Qinghai-Tibet plateau of China.</title>
        <authorList>
            <person name="Tian Z."/>
        </authorList>
    </citation>
    <scope>NUCLEOTIDE SEQUENCE [LARGE SCALE GENOMIC DNA]</scope>
    <source>
        <strain evidence="10">JCM 30598</strain>
    </source>
</reference>
<comment type="subcellular location">
    <subcellularLocation>
        <location evidence="1 7">Cell membrane</location>
        <topology evidence="1 7">Multi-pass membrane protein</topology>
    </subcellularLocation>
</comment>
<keyword evidence="6 7" id="KW-0472">Membrane</keyword>
<dbReference type="PANTHER" id="PTHR32243">
    <property type="entry name" value="MALTOSE TRANSPORT SYSTEM PERMEASE-RELATED"/>
    <property type="match status" value="1"/>
</dbReference>
<dbReference type="Gene3D" id="1.10.3720.10">
    <property type="entry name" value="MetI-like"/>
    <property type="match status" value="1"/>
</dbReference>
<dbReference type="OrthoDB" id="3569827at2"/>
<feature type="transmembrane region" description="Helical" evidence="7">
    <location>
        <begin position="90"/>
        <end position="109"/>
    </location>
</feature>
<gene>
    <name evidence="9" type="ORF">F6B43_15885</name>
</gene>
<keyword evidence="4 7" id="KW-0812">Transmembrane</keyword>
<sequence length="292" mass="32096">MTETLVTPHRKPSTRGLKSERPKWHLTIIAVIVVGIFLFPLYWMISTSLKSPDQLFTSPPTWLPIPADWSNYVTAVFDNPLMLRALGNSVIISVGTTVLTIVLAAPAAYAMARLRLRWTALLLLPFLVAQLLPAINVALPMFALFSQWGLVNTYIGLILANTVGTLPFAVIVLRPFYLTIPRELEEAAAVDGATRFQSFFRIVLPLVRPGLVTVAVFAFVMTWGEFVFGLTLTTQREMQPVTVTLNAFIGQYGTEWGPLMAASTVVAIPLIIVFVVFQRHITGGLAAGSVKD</sequence>
<evidence type="ECO:0000313" key="10">
    <source>
        <dbReference type="Proteomes" id="UP000325827"/>
    </source>
</evidence>
<dbReference type="InterPro" id="IPR035906">
    <property type="entry name" value="MetI-like_sf"/>
</dbReference>
<evidence type="ECO:0000313" key="9">
    <source>
        <dbReference type="EMBL" id="KAA9106641.1"/>
    </source>
</evidence>
<evidence type="ECO:0000256" key="5">
    <source>
        <dbReference type="ARBA" id="ARBA00022989"/>
    </source>
</evidence>
<comment type="similarity">
    <text evidence="7">Belongs to the binding-protein-dependent transport system permease family.</text>
</comment>
<dbReference type="InterPro" id="IPR000515">
    <property type="entry name" value="MetI-like"/>
</dbReference>
<evidence type="ECO:0000256" key="3">
    <source>
        <dbReference type="ARBA" id="ARBA00022475"/>
    </source>
</evidence>
<feature type="transmembrane region" description="Helical" evidence="7">
    <location>
        <begin position="256"/>
        <end position="277"/>
    </location>
</feature>
<dbReference type="AlphaFoldDB" id="A0A5J5IYP8"/>
<dbReference type="GO" id="GO:0005886">
    <property type="term" value="C:plasma membrane"/>
    <property type="evidence" value="ECO:0007669"/>
    <property type="project" value="UniProtKB-SubCell"/>
</dbReference>
<feature type="transmembrane region" description="Helical" evidence="7">
    <location>
        <begin position="202"/>
        <end position="223"/>
    </location>
</feature>
<dbReference type="GO" id="GO:0055085">
    <property type="term" value="P:transmembrane transport"/>
    <property type="evidence" value="ECO:0007669"/>
    <property type="project" value="InterPro"/>
</dbReference>
<evidence type="ECO:0000259" key="8">
    <source>
        <dbReference type="PROSITE" id="PS50928"/>
    </source>
</evidence>
<keyword evidence="3" id="KW-1003">Cell membrane</keyword>
<name>A0A5J5IYP8_9MICO</name>
<dbReference type="CDD" id="cd06261">
    <property type="entry name" value="TM_PBP2"/>
    <property type="match status" value="1"/>
</dbReference>
<feature type="transmembrane region" description="Helical" evidence="7">
    <location>
        <begin position="24"/>
        <end position="45"/>
    </location>
</feature>
<feature type="transmembrane region" description="Helical" evidence="7">
    <location>
        <begin position="121"/>
        <end position="145"/>
    </location>
</feature>
<dbReference type="Proteomes" id="UP000325827">
    <property type="component" value="Unassembled WGS sequence"/>
</dbReference>
<evidence type="ECO:0000256" key="6">
    <source>
        <dbReference type="ARBA" id="ARBA00023136"/>
    </source>
</evidence>
<keyword evidence="2 7" id="KW-0813">Transport</keyword>
<keyword evidence="5 7" id="KW-1133">Transmembrane helix</keyword>
<dbReference type="EMBL" id="VYSA01000003">
    <property type="protein sequence ID" value="KAA9106641.1"/>
    <property type="molecule type" value="Genomic_DNA"/>
</dbReference>
<comment type="caution">
    <text evidence="9">The sequence shown here is derived from an EMBL/GenBank/DDBJ whole genome shotgun (WGS) entry which is preliminary data.</text>
</comment>
<protein>
    <submittedName>
        <fullName evidence="9">Carbohydrate ABC transporter permease</fullName>
    </submittedName>
</protein>
<evidence type="ECO:0000256" key="4">
    <source>
        <dbReference type="ARBA" id="ARBA00022692"/>
    </source>
</evidence>
<organism evidence="9 10">
    <name type="scientific">Microbacterium rhizomatis</name>
    <dbReference type="NCBI Taxonomy" id="1631477"/>
    <lineage>
        <taxon>Bacteria</taxon>
        <taxon>Bacillati</taxon>
        <taxon>Actinomycetota</taxon>
        <taxon>Actinomycetes</taxon>
        <taxon>Micrococcales</taxon>
        <taxon>Microbacteriaceae</taxon>
        <taxon>Microbacterium</taxon>
    </lineage>
</organism>
<dbReference type="InterPro" id="IPR050901">
    <property type="entry name" value="BP-dep_ABC_trans_perm"/>
</dbReference>
<feature type="domain" description="ABC transmembrane type-1" evidence="8">
    <location>
        <begin position="86"/>
        <end position="277"/>
    </location>
</feature>
<dbReference type="SUPFAM" id="SSF161098">
    <property type="entry name" value="MetI-like"/>
    <property type="match status" value="1"/>
</dbReference>
<accession>A0A5J5IYP8</accession>
<evidence type="ECO:0000256" key="2">
    <source>
        <dbReference type="ARBA" id="ARBA00022448"/>
    </source>
</evidence>
<dbReference type="PANTHER" id="PTHR32243:SF18">
    <property type="entry name" value="INNER MEMBRANE ABC TRANSPORTER PERMEASE PROTEIN YCJP"/>
    <property type="match status" value="1"/>
</dbReference>
<dbReference type="Pfam" id="PF00528">
    <property type="entry name" value="BPD_transp_1"/>
    <property type="match status" value="1"/>
</dbReference>
<dbReference type="PROSITE" id="PS50928">
    <property type="entry name" value="ABC_TM1"/>
    <property type="match status" value="1"/>
</dbReference>